<gene>
    <name evidence="4" type="ORF">LCGC14_0274730</name>
</gene>
<keyword evidence="1" id="KW-0808">Transferase</keyword>
<dbReference type="Pfam" id="PF13439">
    <property type="entry name" value="Glyco_transf_4"/>
    <property type="match status" value="1"/>
</dbReference>
<dbReference type="Pfam" id="PF00534">
    <property type="entry name" value="Glycos_transf_1"/>
    <property type="match status" value="1"/>
</dbReference>
<name>A0A0F9TXW2_9ZZZZ</name>
<dbReference type="InterPro" id="IPR028098">
    <property type="entry name" value="Glyco_trans_4-like_N"/>
</dbReference>
<dbReference type="GO" id="GO:0009103">
    <property type="term" value="P:lipopolysaccharide biosynthetic process"/>
    <property type="evidence" value="ECO:0007669"/>
    <property type="project" value="TreeGrafter"/>
</dbReference>
<dbReference type="Gene3D" id="3.40.50.2000">
    <property type="entry name" value="Glycogen Phosphorylase B"/>
    <property type="match status" value="2"/>
</dbReference>
<organism evidence="4">
    <name type="scientific">marine sediment metagenome</name>
    <dbReference type="NCBI Taxonomy" id="412755"/>
    <lineage>
        <taxon>unclassified sequences</taxon>
        <taxon>metagenomes</taxon>
        <taxon>ecological metagenomes</taxon>
    </lineage>
</organism>
<dbReference type="PANTHER" id="PTHR46401:SF2">
    <property type="entry name" value="GLYCOSYLTRANSFERASE WBBK-RELATED"/>
    <property type="match status" value="1"/>
</dbReference>
<feature type="domain" description="Glycosyltransferase subfamily 4-like N-terminal" evidence="3">
    <location>
        <begin position="15"/>
        <end position="178"/>
    </location>
</feature>
<reference evidence="4" key="1">
    <citation type="journal article" date="2015" name="Nature">
        <title>Complex archaea that bridge the gap between prokaryotes and eukaryotes.</title>
        <authorList>
            <person name="Spang A."/>
            <person name="Saw J.H."/>
            <person name="Jorgensen S.L."/>
            <person name="Zaremba-Niedzwiedzka K."/>
            <person name="Martijn J."/>
            <person name="Lind A.E."/>
            <person name="van Eijk R."/>
            <person name="Schleper C."/>
            <person name="Guy L."/>
            <person name="Ettema T.J."/>
        </authorList>
    </citation>
    <scope>NUCLEOTIDE SEQUENCE</scope>
</reference>
<evidence type="ECO:0008006" key="5">
    <source>
        <dbReference type="Google" id="ProtNLM"/>
    </source>
</evidence>
<protein>
    <recommendedName>
        <fullName evidence="5">Glycosyltransferase subfamily 4-like N-terminal domain-containing protein</fullName>
    </recommendedName>
</protein>
<feature type="domain" description="Glycosyl transferase family 1" evidence="2">
    <location>
        <begin position="196"/>
        <end position="330"/>
    </location>
</feature>
<dbReference type="GO" id="GO:0016757">
    <property type="term" value="F:glycosyltransferase activity"/>
    <property type="evidence" value="ECO:0007669"/>
    <property type="project" value="InterPro"/>
</dbReference>
<accession>A0A0F9TXW2</accession>
<evidence type="ECO:0000259" key="2">
    <source>
        <dbReference type="Pfam" id="PF00534"/>
    </source>
</evidence>
<dbReference type="InterPro" id="IPR001296">
    <property type="entry name" value="Glyco_trans_1"/>
</dbReference>
<dbReference type="PANTHER" id="PTHR46401">
    <property type="entry name" value="GLYCOSYLTRANSFERASE WBBK-RELATED"/>
    <property type="match status" value="1"/>
</dbReference>
<evidence type="ECO:0000259" key="3">
    <source>
        <dbReference type="Pfam" id="PF13439"/>
    </source>
</evidence>
<dbReference type="CDD" id="cd03809">
    <property type="entry name" value="GT4_MtfB-like"/>
    <property type="match status" value="1"/>
</dbReference>
<evidence type="ECO:0000256" key="1">
    <source>
        <dbReference type="ARBA" id="ARBA00022679"/>
    </source>
</evidence>
<dbReference type="EMBL" id="LAZR01000154">
    <property type="protein sequence ID" value="KKN85855.1"/>
    <property type="molecule type" value="Genomic_DNA"/>
</dbReference>
<comment type="caution">
    <text evidence="4">The sequence shown here is derived from an EMBL/GenBank/DDBJ whole genome shotgun (WGS) entry which is preliminary data.</text>
</comment>
<sequence>MRIAVSLLNFRPGLIGGAETYIRNMLAAFEQARGGDEIVLVGWRGNLDDVGPAGIRRVDVDKGDWSIVAARVFEAFTPYRAGLVERVFQKLDADVALFPQQSIFPKAIAGPTVLIVHDVQHLLFPHRFRARDRMFRRAAYPRSLRRADRIIAISQFTADILVERCGVCRDRIAVVHPGLVGCNVDAIEPYDEIPGPFLYYPAASFPHKGHEQLFETFAKLRERSDFPYKLLLTGQRTAHWRGLRKRLTALGIGEDVMHLGFVPPSDVLRLYKAAAAVVFPSQFEGFGQPALEATELGAKFICSRLPVFAEIGIPQQWQIDFADPDQLLAALGRPGPTVLDKPAPTWAEAAERMLDVIRGAAC</sequence>
<proteinExistence type="predicted"/>
<dbReference type="AlphaFoldDB" id="A0A0F9TXW2"/>
<evidence type="ECO:0000313" key="4">
    <source>
        <dbReference type="EMBL" id="KKN85855.1"/>
    </source>
</evidence>
<dbReference type="SUPFAM" id="SSF53756">
    <property type="entry name" value="UDP-Glycosyltransferase/glycogen phosphorylase"/>
    <property type="match status" value="1"/>
</dbReference>